<evidence type="ECO:0008006" key="3">
    <source>
        <dbReference type="Google" id="ProtNLM"/>
    </source>
</evidence>
<dbReference type="InterPro" id="IPR019410">
    <property type="entry name" value="Methyltransf_16"/>
</dbReference>
<dbReference type="OrthoDB" id="194386at2759"/>
<dbReference type="HOGENOM" id="CLU_038942_4_0_1"/>
<dbReference type="InParanoid" id="A0A067QAG9"/>
<dbReference type="PANTHER" id="PTHR14614:SF130">
    <property type="entry name" value="PROTEIN-LYSINE N-METHYLTRANSFERASE EEF2KMT"/>
    <property type="match status" value="1"/>
</dbReference>
<reference evidence="2" key="1">
    <citation type="journal article" date="2014" name="Proc. Natl. Acad. Sci. U.S.A.">
        <title>Extensive sampling of basidiomycete genomes demonstrates inadequacy of the white-rot/brown-rot paradigm for wood decay fungi.</title>
        <authorList>
            <person name="Riley R."/>
            <person name="Salamov A.A."/>
            <person name="Brown D.W."/>
            <person name="Nagy L.G."/>
            <person name="Floudas D."/>
            <person name="Held B.W."/>
            <person name="Levasseur A."/>
            <person name="Lombard V."/>
            <person name="Morin E."/>
            <person name="Otillar R."/>
            <person name="Lindquist E.A."/>
            <person name="Sun H."/>
            <person name="LaButti K.M."/>
            <person name="Schmutz J."/>
            <person name="Jabbour D."/>
            <person name="Luo H."/>
            <person name="Baker S.E."/>
            <person name="Pisabarro A.G."/>
            <person name="Walton J.D."/>
            <person name="Blanchette R.A."/>
            <person name="Henrissat B."/>
            <person name="Martin F."/>
            <person name="Cullen D."/>
            <person name="Hibbett D.S."/>
            <person name="Grigoriev I.V."/>
        </authorList>
    </citation>
    <scope>NUCLEOTIDE SEQUENCE [LARGE SCALE GENOMIC DNA]</scope>
    <source>
        <strain evidence="2">MUCL 33604</strain>
    </source>
</reference>
<proteinExistence type="predicted"/>
<accession>A0A067QAG9</accession>
<dbReference type="GO" id="GO:0008757">
    <property type="term" value="F:S-adenosylmethionine-dependent methyltransferase activity"/>
    <property type="evidence" value="ECO:0007669"/>
    <property type="project" value="UniProtKB-ARBA"/>
</dbReference>
<dbReference type="Pfam" id="PF10294">
    <property type="entry name" value="Methyltransf_16"/>
    <property type="match status" value="1"/>
</dbReference>
<dbReference type="SUPFAM" id="SSF53335">
    <property type="entry name" value="S-adenosyl-L-methionine-dependent methyltransferases"/>
    <property type="match status" value="1"/>
</dbReference>
<protein>
    <recommendedName>
        <fullName evidence="3">FAM86 N-terminal domain-containing protein</fullName>
    </recommendedName>
</protein>
<dbReference type="PANTHER" id="PTHR14614">
    <property type="entry name" value="HEPATOCELLULAR CARCINOMA-ASSOCIATED ANTIGEN"/>
    <property type="match status" value="1"/>
</dbReference>
<organism evidence="1 2">
    <name type="scientific">Jaapia argillacea MUCL 33604</name>
    <dbReference type="NCBI Taxonomy" id="933084"/>
    <lineage>
        <taxon>Eukaryota</taxon>
        <taxon>Fungi</taxon>
        <taxon>Dikarya</taxon>
        <taxon>Basidiomycota</taxon>
        <taxon>Agaricomycotina</taxon>
        <taxon>Agaricomycetes</taxon>
        <taxon>Agaricomycetidae</taxon>
        <taxon>Jaapiales</taxon>
        <taxon>Jaapiaceae</taxon>
        <taxon>Jaapia</taxon>
    </lineage>
</organism>
<dbReference type="Gene3D" id="3.40.50.150">
    <property type="entry name" value="Vaccinia Virus protein VP39"/>
    <property type="match status" value="1"/>
</dbReference>
<name>A0A067QAG9_9AGAM</name>
<keyword evidence="2" id="KW-1185">Reference proteome</keyword>
<evidence type="ECO:0000313" key="2">
    <source>
        <dbReference type="Proteomes" id="UP000027265"/>
    </source>
</evidence>
<gene>
    <name evidence="1" type="ORF">JAAARDRAFT_202673</name>
</gene>
<evidence type="ECO:0000313" key="1">
    <source>
        <dbReference type="EMBL" id="KDQ63175.1"/>
    </source>
</evidence>
<dbReference type="InterPro" id="IPR029063">
    <property type="entry name" value="SAM-dependent_MTases_sf"/>
</dbReference>
<sequence>MSPSLRLDLFDILRGYAAVVPPRILHYPDDLPWDEMHHFLLDYILLNSHFKKYPPSSAYQHSFWKWAIAHLESTSSTEAGHSQDDEIDARIYEHYTSLLQFSKPQVIGTLAPPQSSFVTHFWSNELGTPANPIDISVLQTTTLRESGAFTENGTTGLRTWPASLALAQFLIMHSDIVCDRRVLELGSGAGLLGIVVTTLQQLQRGKGMITTEDPGLWMTDVHYEVLRLCRENIALPCNKSHSHPNTHQEYLDWASALDLGQSASLTSFLQKVDAQVVLGADVVYDPSIIPALLEVIRLALSAYSEQQQQQQKVAYMALTVRNEATFSLFLTAAEHAFVIRHHLVTSDGNFMFAAPPEGTGSLKDTIGRIRILEMRKRE</sequence>
<dbReference type="EMBL" id="KL197710">
    <property type="protein sequence ID" value="KDQ63175.1"/>
    <property type="molecule type" value="Genomic_DNA"/>
</dbReference>
<dbReference type="STRING" id="933084.A0A067QAG9"/>
<dbReference type="AlphaFoldDB" id="A0A067QAG9"/>
<dbReference type="Proteomes" id="UP000027265">
    <property type="component" value="Unassembled WGS sequence"/>
</dbReference>